<dbReference type="EMBL" id="FUFT01000005">
    <property type="protein sequence ID" value="SJL84441.1"/>
    <property type="molecule type" value="Genomic_DNA"/>
</dbReference>
<dbReference type="STRING" id="1918946.VPAL9027_02425"/>
<proteinExistence type="predicted"/>
<dbReference type="InterPro" id="IPR050894">
    <property type="entry name" value="EfeM/EfeO_iron_uptake"/>
</dbReference>
<name>A0A1R4B6E3_9VIBR</name>
<evidence type="ECO:0000259" key="2">
    <source>
        <dbReference type="Pfam" id="PF13473"/>
    </source>
</evidence>
<keyword evidence="1" id="KW-0732">Signal</keyword>
<sequence>MKRQLLTLGITSLVSIAVHAQDIPQVHIAVTDKKCEPMNLEVPTGKVQFIIKNKSMRALEWEILNGVMVVAERENIAPGFYQKMTVNLEAGQYQTTCGLLTNPHGTLTVSGEHEYRIKAQDLIAIAAEYKFYLILQTRQLQKWLDGDATSVSDSVKQAYYSVKTMLPAYGQPSPKDYLQPMARAQLKQQVTAWQTLVRQKTLSLMQLNTQLSDMLLQNISDDGQSQGIDANVMKWVDVVTPLAKKIDAQTAQALTDQMQSWHEHPDKTHQQAFRKQIRQFMQRLQQENES</sequence>
<dbReference type="Gene3D" id="2.60.40.420">
    <property type="entry name" value="Cupredoxins - blue copper proteins"/>
    <property type="match status" value="1"/>
</dbReference>
<reference evidence="3 4" key="1">
    <citation type="submission" date="2017-02" db="EMBL/GenBank/DDBJ databases">
        <authorList>
            <person name="Peterson S.W."/>
        </authorList>
    </citation>
    <scope>NUCLEOTIDE SEQUENCE [LARGE SCALE GENOMIC DNA]</scope>
    <source>
        <strain evidence="3 4">CECT 9027</strain>
    </source>
</reference>
<protein>
    <submittedName>
        <fullName evidence="3">Iron uptake system component EfeO</fullName>
    </submittedName>
</protein>
<gene>
    <name evidence="3" type="primary">efeO_2</name>
    <name evidence="3" type="ORF">VPAL9027_02425</name>
</gene>
<feature type="signal peptide" evidence="1">
    <location>
        <begin position="1"/>
        <end position="20"/>
    </location>
</feature>
<dbReference type="PANTHER" id="PTHR39192">
    <property type="entry name" value="IRON UPTAKE SYSTEM COMPONENT EFEO"/>
    <property type="match status" value="1"/>
</dbReference>
<keyword evidence="4" id="KW-1185">Reference proteome</keyword>
<organism evidence="3 4">
    <name type="scientific">Vibrio palustris</name>
    <dbReference type="NCBI Taxonomy" id="1918946"/>
    <lineage>
        <taxon>Bacteria</taxon>
        <taxon>Pseudomonadati</taxon>
        <taxon>Pseudomonadota</taxon>
        <taxon>Gammaproteobacteria</taxon>
        <taxon>Vibrionales</taxon>
        <taxon>Vibrionaceae</taxon>
        <taxon>Vibrio</taxon>
    </lineage>
</organism>
<evidence type="ECO:0000313" key="3">
    <source>
        <dbReference type="EMBL" id="SJL84441.1"/>
    </source>
</evidence>
<evidence type="ECO:0000256" key="1">
    <source>
        <dbReference type="SAM" id="SignalP"/>
    </source>
</evidence>
<dbReference type="InterPro" id="IPR008972">
    <property type="entry name" value="Cupredoxin"/>
</dbReference>
<dbReference type="InterPro" id="IPR028096">
    <property type="entry name" value="EfeO_Cupredoxin"/>
</dbReference>
<dbReference type="PANTHER" id="PTHR39192:SF1">
    <property type="entry name" value="IRON UPTAKE SYSTEM COMPONENT EFEO"/>
    <property type="match status" value="1"/>
</dbReference>
<dbReference type="Proteomes" id="UP000189475">
    <property type="component" value="Unassembled WGS sequence"/>
</dbReference>
<dbReference type="OrthoDB" id="7348379at2"/>
<dbReference type="AlphaFoldDB" id="A0A1R4B6E3"/>
<evidence type="ECO:0000313" key="4">
    <source>
        <dbReference type="Proteomes" id="UP000189475"/>
    </source>
</evidence>
<accession>A0A1R4B6E3</accession>
<dbReference type="RefSeq" id="WP_077314806.1">
    <property type="nucleotide sequence ID" value="NZ_AP024888.1"/>
</dbReference>
<feature type="domain" description="EfeO-type cupredoxin-like" evidence="2">
    <location>
        <begin position="6"/>
        <end position="109"/>
    </location>
</feature>
<dbReference type="Pfam" id="PF13473">
    <property type="entry name" value="Cupredoxin_1"/>
    <property type="match status" value="1"/>
</dbReference>
<feature type="chain" id="PRO_5012819919" evidence="1">
    <location>
        <begin position="21"/>
        <end position="290"/>
    </location>
</feature>